<proteinExistence type="predicted"/>
<evidence type="ECO:0000313" key="3">
    <source>
        <dbReference type="EMBL" id="GAA1844542.1"/>
    </source>
</evidence>
<sequence length="166" mass="17867">MDYRLAPEHPYPAGLRDVLAVLGEVRAEAGREAVVLVGDSAGAELALSAGQVARHSGAPVDGLVLLCPWLDLRCGSPTFTAPMNTDTMFPLEGEDLLQLRWGLVVAHAEGVIVGAPVLVEHPRARRRAPSARQSARWVRNSLCLRGRRCCCGRTGYRGPPRLGEPL</sequence>
<dbReference type="EMBL" id="BAAAQK010000005">
    <property type="protein sequence ID" value="GAA1844542.1"/>
    <property type="molecule type" value="Genomic_DNA"/>
</dbReference>
<accession>A0ABN2N077</accession>
<dbReference type="InterPro" id="IPR050300">
    <property type="entry name" value="GDXG_lipolytic_enzyme"/>
</dbReference>
<organism evidence="3 4">
    <name type="scientific">Pseudonocardia ailaonensis</name>
    <dbReference type="NCBI Taxonomy" id="367279"/>
    <lineage>
        <taxon>Bacteria</taxon>
        <taxon>Bacillati</taxon>
        <taxon>Actinomycetota</taxon>
        <taxon>Actinomycetes</taxon>
        <taxon>Pseudonocardiales</taxon>
        <taxon>Pseudonocardiaceae</taxon>
        <taxon>Pseudonocardia</taxon>
    </lineage>
</organism>
<evidence type="ECO:0000256" key="1">
    <source>
        <dbReference type="ARBA" id="ARBA00022801"/>
    </source>
</evidence>
<dbReference type="InterPro" id="IPR013094">
    <property type="entry name" value="AB_hydrolase_3"/>
</dbReference>
<protein>
    <recommendedName>
        <fullName evidence="2">Alpha/beta hydrolase fold-3 domain-containing protein</fullName>
    </recommendedName>
</protein>
<dbReference type="Proteomes" id="UP001500449">
    <property type="component" value="Unassembled WGS sequence"/>
</dbReference>
<reference evidence="3 4" key="1">
    <citation type="journal article" date="2019" name="Int. J. Syst. Evol. Microbiol.">
        <title>The Global Catalogue of Microorganisms (GCM) 10K type strain sequencing project: providing services to taxonomists for standard genome sequencing and annotation.</title>
        <authorList>
            <consortium name="The Broad Institute Genomics Platform"/>
            <consortium name="The Broad Institute Genome Sequencing Center for Infectious Disease"/>
            <person name="Wu L."/>
            <person name="Ma J."/>
        </authorList>
    </citation>
    <scope>NUCLEOTIDE SEQUENCE [LARGE SCALE GENOMIC DNA]</scope>
    <source>
        <strain evidence="3 4">JCM 16009</strain>
    </source>
</reference>
<dbReference type="SUPFAM" id="SSF53474">
    <property type="entry name" value="alpha/beta-Hydrolases"/>
    <property type="match status" value="1"/>
</dbReference>
<evidence type="ECO:0000313" key="4">
    <source>
        <dbReference type="Proteomes" id="UP001500449"/>
    </source>
</evidence>
<evidence type="ECO:0000259" key="2">
    <source>
        <dbReference type="Pfam" id="PF07859"/>
    </source>
</evidence>
<feature type="domain" description="Alpha/beta hydrolase fold-3" evidence="2">
    <location>
        <begin position="2"/>
        <end position="86"/>
    </location>
</feature>
<dbReference type="PANTHER" id="PTHR48081">
    <property type="entry name" value="AB HYDROLASE SUPERFAMILY PROTEIN C4A8.06C"/>
    <property type="match status" value="1"/>
</dbReference>
<dbReference type="InterPro" id="IPR029058">
    <property type="entry name" value="AB_hydrolase_fold"/>
</dbReference>
<keyword evidence="4" id="KW-1185">Reference proteome</keyword>
<dbReference type="Pfam" id="PF07859">
    <property type="entry name" value="Abhydrolase_3"/>
    <property type="match status" value="1"/>
</dbReference>
<comment type="caution">
    <text evidence="3">The sequence shown here is derived from an EMBL/GenBank/DDBJ whole genome shotgun (WGS) entry which is preliminary data.</text>
</comment>
<gene>
    <name evidence="3" type="ORF">GCM10009836_25000</name>
</gene>
<name>A0ABN2N077_9PSEU</name>
<dbReference type="Gene3D" id="3.40.50.1820">
    <property type="entry name" value="alpha/beta hydrolase"/>
    <property type="match status" value="1"/>
</dbReference>
<dbReference type="PANTHER" id="PTHR48081:SF8">
    <property type="entry name" value="ALPHA_BETA HYDROLASE FOLD-3 DOMAIN-CONTAINING PROTEIN-RELATED"/>
    <property type="match status" value="1"/>
</dbReference>
<keyword evidence="1" id="KW-0378">Hydrolase</keyword>